<dbReference type="OrthoDB" id="9921438at2"/>
<protein>
    <submittedName>
        <fullName evidence="2">Uncharacterized protein</fullName>
    </submittedName>
</protein>
<evidence type="ECO:0000313" key="3">
    <source>
        <dbReference type="Proteomes" id="UP000318478"/>
    </source>
</evidence>
<feature type="compositionally biased region" description="Low complexity" evidence="1">
    <location>
        <begin position="180"/>
        <end position="189"/>
    </location>
</feature>
<sequence>MRATSRTAHNYATLMLLLVLAATGCRSSSRWASLNPWSHGDQETSIAARSAPELPTDQVANPGGAATAVATAASSSQVAPPFTPAATSVPAYPTTGVASASAPTAYPATAPPATTTPATTAPAYPTTQTYAAAAPAAPAARAATPAAGPYDPNGYTPPVATVAAAPDERYGDSRYTSTNGLPLAQSPASSPLAGAGLPAAAAAPSGRYGEAAPPLPGLPLATTPASAVAASPVAMPAASQVTQTAGQGVPVASSPGGYRPGGTSSYDPQVSVALRSAPAATAPKSSEQTQTPPANAYPTTEAYRY</sequence>
<dbReference type="EMBL" id="SJPO01000011">
    <property type="protein sequence ID" value="TWT72808.1"/>
    <property type="molecule type" value="Genomic_DNA"/>
</dbReference>
<organism evidence="2 3">
    <name type="scientific">Posidoniimonas polymericola</name>
    <dbReference type="NCBI Taxonomy" id="2528002"/>
    <lineage>
        <taxon>Bacteria</taxon>
        <taxon>Pseudomonadati</taxon>
        <taxon>Planctomycetota</taxon>
        <taxon>Planctomycetia</taxon>
        <taxon>Pirellulales</taxon>
        <taxon>Lacipirellulaceae</taxon>
        <taxon>Posidoniimonas</taxon>
    </lineage>
</organism>
<dbReference type="RefSeq" id="WP_146590416.1">
    <property type="nucleotide sequence ID" value="NZ_SJPO01000011.1"/>
</dbReference>
<evidence type="ECO:0000313" key="2">
    <source>
        <dbReference type="EMBL" id="TWT72808.1"/>
    </source>
</evidence>
<feature type="region of interest" description="Disordered" evidence="1">
    <location>
        <begin position="244"/>
        <end position="305"/>
    </location>
</feature>
<gene>
    <name evidence="2" type="ORF">Pla123a_41080</name>
</gene>
<feature type="region of interest" description="Disordered" evidence="1">
    <location>
        <begin position="170"/>
        <end position="189"/>
    </location>
</feature>
<keyword evidence="3" id="KW-1185">Reference proteome</keyword>
<dbReference type="Proteomes" id="UP000318478">
    <property type="component" value="Unassembled WGS sequence"/>
</dbReference>
<feature type="compositionally biased region" description="Polar residues" evidence="1">
    <location>
        <begin position="283"/>
        <end position="293"/>
    </location>
</feature>
<proteinExistence type="predicted"/>
<dbReference type="AlphaFoldDB" id="A0A5C5YCY4"/>
<reference evidence="2 3" key="1">
    <citation type="submission" date="2019-02" db="EMBL/GenBank/DDBJ databases">
        <title>Deep-cultivation of Planctomycetes and their phenomic and genomic characterization uncovers novel biology.</title>
        <authorList>
            <person name="Wiegand S."/>
            <person name="Jogler M."/>
            <person name="Boedeker C."/>
            <person name="Pinto D."/>
            <person name="Vollmers J."/>
            <person name="Rivas-Marin E."/>
            <person name="Kohn T."/>
            <person name="Peeters S.H."/>
            <person name="Heuer A."/>
            <person name="Rast P."/>
            <person name="Oberbeckmann S."/>
            <person name="Bunk B."/>
            <person name="Jeske O."/>
            <person name="Meyerdierks A."/>
            <person name="Storesund J.E."/>
            <person name="Kallscheuer N."/>
            <person name="Luecker S."/>
            <person name="Lage O.M."/>
            <person name="Pohl T."/>
            <person name="Merkel B.J."/>
            <person name="Hornburger P."/>
            <person name="Mueller R.-W."/>
            <person name="Bruemmer F."/>
            <person name="Labrenz M."/>
            <person name="Spormann A.M."/>
            <person name="Op Den Camp H."/>
            <person name="Overmann J."/>
            <person name="Amann R."/>
            <person name="Jetten M.S.M."/>
            <person name="Mascher T."/>
            <person name="Medema M.H."/>
            <person name="Devos D.P."/>
            <person name="Kaster A.-K."/>
            <person name="Ovreas L."/>
            <person name="Rohde M."/>
            <person name="Galperin M.Y."/>
            <person name="Jogler C."/>
        </authorList>
    </citation>
    <scope>NUCLEOTIDE SEQUENCE [LARGE SCALE GENOMIC DNA]</scope>
    <source>
        <strain evidence="2 3">Pla123a</strain>
    </source>
</reference>
<accession>A0A5C5YCY4</accession>
<name>A0A5C5YCY4_9BACT</name>
<evidence type="ECO:0000256" key="1">
    <source>
        <dbReference type="SAM" id="MobiDB-lite"/>
    </source>
</evidence>
<dbReference type="PROSITE" id="PS51257">
    <property type="entry name" value="PROKAR_LIPOPROTEIN"/>
    <property type="match status" value="1"/>
</dbReference>
<comment type="caution">
    <text evidence="2">The sequence shown here is derived from an EMBL/GenBank/DDBJ whole genome shotgun (WGS) entry which is preliminary data.</text>
</comment>